<protein>
    <submittedName>
        <fullName evidence="2">Uncharacterized protein</fullName>
    </submittedName>
</protein>
<feature type="chain" id="PRO_5042889621" evidence="1">
    <location>
        <begin position="21"/>
        <end position="106"/>
    </location>
</feature>
<reference evidence="2" key="1">
    <citation type="journal article" date="2023" name="Mol. Phylogenet. Evol.">
        <title>Genome-scale phylogeny and comparative genomics of the fungal order Sordariales.</title>
        <authorList>
            <person name="Hensen N."/>
            <person name="Bonometti L."/>
            <person name="Westerberg I."/>
            <person name="Brannstrom I.O."/>
            <person name="Guillou S."/>
            <person name="Cros-Aarteil S."/>
            <person name="Calhoun S."/>
            <person name="Haridas S."/>
            <person name="Kuo A."/>
            <person name="Mondo S."/>
            <person name="Pangilinan J."/>
            <person name="Riley R."/>
            <person name="LaButti K."/>
            <person name="Andreopoulos B."/>
            <person name="Lipzen A."/>
            <person name="Chen C."/>
            <person name="Yan M."/>
            <person name="Daum C."/>
            <person name="Ng V."/>
            <person name="Clum A."/>
            <person name="Steindorff A."/>
            <person name="Ohm R.A."/>
            <person name="Martin F."/>
            <person name="Silar P."/>
            <person name="Natvig D.O."/>
            <person name="Lalanne C."/>
            <person name="Gautier V."/>
            <person name="Ament-Velasquez S.L."/>
            <person name="Kruys A."/>
            <person name="Hutchinson M.I."/>
            <person name="Powell A.J."/>
            <person name="Barry K."/>
            <person name="Miller A.N."/>
            <person name="Grigoriev I.V."/>
            <person name="Debuchy R."/>
            <person name="Gladieux P."/>
            <person name="Hiltunen Thoren M."/>
            <person name="Johannesson H."/>
        </authorList>
    </citation>
    <scope>NUCLEOTIDE SEQUENCE</scope>
    <source>
        <strain evidence="2">CBS 892.96</strain>
    </source>
</reference>
<comment type="caution">
    <text evidence="2">The sequence shown here is derived from an EMBL/GenBank/DDBJ whole genome shotgun (WGS) entry which is preliminary data.</text>
</comment>
<accession>A0AAN6W4C1</accession>
<evidence type="ECO:0000313" key="2">
    <source>
        <dbReference type="EMBL" id="KAK4174926.1"/>
    </source>
</evidence>
<evidence type="ECO:0000313" key="3">
    <source>
        <dbReference type="Proteomes" id="UP001302321"/>
    </source>
</evidence>
<dbReference type="AlphaFoldDB" id="A0AAN6W4C1"/>
<name>A0AAN6W4C1_9PEZI</name>
<reference evidence="2" key="2">
    <citation type="submission" date="2023-05" db="EMBL/GenBank/DDBJ databases">
        <authorList>
            <consortium name="Lawrence Berkeley National Laboratory"/>
            <person name="Steindorff A."/>
            <person name="Hensen N."/>
            <person name="Bonometti L."/>
            <person name="Westerberg I."/>
            <person name="Brannstrom I.O."/>
            <person name="Guillou S."/>
            <person name="Cros-Aarteil S."/>
            <person name="Calhoun S."/>
            <person name="Haridas S."/>
            <person name="Kuo A."/>
            <person name="Mondo S."/>
            <person name="Pangilinan J."/>
            <person name="Riley R."/>
            <person name="Labutti K."/>
            <person name="Andreopoulos B."/>
            <person name="Lipzen A."/>
            <person name="Chen C."/>
            <person name="Yanf M."/>
            <person name="Daum C."/>
            <person name="Ng V."/>
            <person name="Clum A."/>
            <person name="Ohm R."/>
            <person name="Martin F."/>
            <person name="Silar P."/>
            <person name="Natvig D."/>
            <person name="Lalanne C."/>
            <person name="Gautier V."/>
            <person name="Ament-Velasquez S.L."/>
            <person name="Kruys A."/>
            <person name="Hutchinson M.I."/>
            <person name="Powell A.J."/>
            <person name="Barry K."/>
            <person name="Miller A.N."/>
            <person name="Grigoriev I.V."/>
            <person name="Debuchy R."/>
            <person name="Gladieux P."/>
            <person name="Thoren M.H."/>
            <person name="Johannesson H."/>
        </authorList>
    </citation>
    <scope>NUCLEOTIDE SEQUENCE</scope>
    <source>
        <strain evidence="2">CBS 892.96</strain>
    </source>
</reference>
<keyword evidence="3" id="KW-1185">Reference proteome</keyword>
<sequence>MRTFTTLLLALALGASSTFAAPSSNGIASENLSEFCSYSCACSGDDQLSQSSQCCDAIGGTLDERVLCVEMNYVHASAFVTCCGGSTAGFFCQNRIGCPVPDEDRK</sequence>
<evidence type="ECO:0000256" key="1">
    <source>
        <dbReference type="SAM" id="SignalP"/>
    </source>
</evidence>
<dbReference type="EMBL" id="MU866257">
    <property type="protein sequence ID" value="KAK4174926.1"/>
    <property type="molecule type" value="Genomic_DNA"/>
</dbReference>
<proteinExistence type="predicted"/>
<feature type="signal peptide" evidence="1">
    <location>
        <begin position="1"/>
        <end position="20"/>
    </location>
</feature>
<dbReference type="Proteomes" id="UP001302321">
    <property type="component" value="Unassembled WGS sequence"/>
</dbReference>
<gene>
    <name evidence="2" type="ORF">QBC36DRAFT_32505</name>
</gene>
<organism evidence="2 3">
    <name type="scientific">Triangularia setosa</name>
    <dbReference type="NCBI Taxonomy" id="2587417"/>
    <lineage>
        <taxon>Eukaryota</taxon>
        <taxon>Fungi</taxon>
        <taxon>Dikarya</taxon>
        <taxon>Ascomycota</taxon>
        <taxon>Pezizomycotina</taxon>
        <taxon>Sordariomycetes</taxon>
        <taxon>Sordariomycetidae</taxon>
        <taxon>Sordariales</taxon>
        <taxon>Podosporaceae</taxon>
        <taxon>Triangularia</taxon>
    </lineage>
</organism>
<keyword evidence="1" id="KW-0732">Signal</keyword>